<comment type="similarity">
    <text evidence="4">Belongs to the SIMIBI class G3E GTPase family. ZNG1 subfamily.</text>
</comment>
<dbReference type="SUPFAM" id="SSF90002">
    <property type="entry name" value="Hypothetical protein YjiA, C-terminal domain"/>
    <property type="match status" value="1"/>
</dbReference>
<dbReference type="PANTHER" id="PTHR13748:SF62">
    <property type="entry name" value="COBW DOMAIN-CONTAINING PROTEIN"/>
    <property type="match status" value="1"/>
</dbReference>
<dbReference type="Pfam" id="PF07683">
    <property type="entry name" value="CobW_C"/>
    <property type="match status" value="1"/>
</dbReference>
<name>A0A1W6BYA5_9BACT</name>
<dbReference type="Gene3D" id="3.30.1220.10">
    <property type="entry name" value="CobW-like, C-terminal domain"/>
    <property type="match status" value="1"/>
</dbReference>
<feature type="domain" description="CobW C-terminal" evidence="7">
    <location>
        <begin position="219"/>
        <end position="311"/>
    </location>
</feature>
<dbReference type="RefSeq" id="WP_027305179.1">
    <property type="nucleotide sequence ID" value="NZ_CP020867.1"/>
</dbReference>
<evidence type="ECO:0000313" key="9">
    <source>
        <dbReference type="Proteomes" id="UP000192902"/>
    </source>
</evidence>
<evidence type="ECO:0000256" key="6">
    <source>
        <dbReference type="ARBA" id="ARBA00049117"/>
    </source>
</evidence>
<dbReference type="GO" id="GO:0005737">
    <property type="term" value="C:cytoplasm"/>
    <property type="evidence" value="ECO:0007669"/>
    <property type="project" value="TreeGrafter"/>
</dbReference>
<evidence type="ECO:0000256" key="4">
    <source>
        <dbReference type="ARBA" id="ARBA00034320"/>
    </source>
</evidence>
<dbReference type="Proteomes" id="UP000192902">
    <property type="component" value="Chromosome"/>
</dbReference>
<dbReference type="KEGG" id="ccun:CCUN_1445"/>
<dbReference type="InterPro" id="IPR027417">
    <property type="entry name" value="P-loop_NTPase"/>
</dbReference>
<dbReference type="InterPro" id="IPR003495">
    <property type="entry name" value="CobW/HypB/UreG_nucleotide-bd"/>
</dbReference>
<keyword evidence="2" id="KW-0378">Hydrolase</keyword>
<dbReference type="SMART" id="SM00833">
    <property type="entry name" value="CobW_C"/>
    <property type="match status" value="1"/>
</dbReference>
<evidence type="ECO:0000256" key="5">
    <source>
        <dbReference type="ARBA" id="ARBA00045658"/>
    </source>
</evidence>
<dbReference type="OrthoDB" id="9808822at2"/>
<dbReference type="GO" id="GO:0016787">
    <property type="term" value="F:hydrolase activity"/>
    <property type="evidence" value="ECO:0007669"/>
    <property type="project" value="UniProtKB-KW"/>
</dbReference>
<evidence type="ECO:0000256" key="2">
    <source>
        <dbReference type="ARBA" id="ARBA00022801"/>
    </source>
</evidence>
<evidence type="ECO:0000256" key="3">
    <source>
        <dbReference type="ARBA" id="ARBA00023186"/>
    </source>
</evidence>
<protein>
    <submittedName>
        <fullName evidence="8">GTPase, G3E family</fullName>
    </submittedName>
</protein>
<comment type="function">
    <text evidence="5">Zinc chaperone that directly transfers zinc cofactor to target proteins, thereby activating them. Zinc is transferred from the CXCC motif in the GTPase domain to the zinc binding site in target proteins in a process requiring GTP hydrolysis.</text>
</comment>
<dbReference type="STRING" id="1121267.CCUN_1445"/>
<comment type="catalytic activity">
    <reaction evidence="6">
        <text>GTP + H2O = GDP + phosphate + H(+)</text>
        <dbReference type="Rhea" id="RHEA:19669"/>
        <dbReference type="ChEBI" id="CHEBI:15377"/>
        <dbReference type="ChEBI" id="CHEBI:15378"/>
        <dbReference type="ChEBI" id="CHEBI:37565"/>
        <dbReference type="ChEBI" id="CHEBI:43474"/>
        <dbReference type="ChEBI" id="CHEBI:58189"/>
    </reaction>
    <physiologicalReaction direction="left-to-right" evidence="6">
        <dbReference type="Rhea" id="RHEA:19670"/>
    </physiologicalReaction>
</comment>
<dbReference type="eggNOG" id="COG0523">
    <property type="taxonomic scope" value="Bacteria"/>
</dbReference>
<proteinExistence type="inferred from homology"/>
<accession>A0A1W6BYA5</accession>
<dbReference type="InterPro" id="IPR051316">
    <property type="entry name" value="Zinc-reg_GTPase_activator"/>
</dbReference>
<keyword evidence="3" id="KW-0143">Chaperone</keyword>
<dbReference type="InterPro" id="IPR036627">
    <property type="entry name" value="CobW-likC_sf"/>
</dbReference>
<keyword evidence="1" id="KW-0547">Nucleotide-binding</keyword>
<dbReference type="GO" id="GO:0000166">
    <property type="term" value="F:nucleotide binding"/>
    <property type="evidence" value="ECO:0007669"/>
    <property type="project" value="UniProtKB-KW"/>
</dbReference>
<dbReference type="Gene3D" id="3.40.50.300">
    <property type="entry name" value="P-loop containing nucleotide triphosphate hydrolases"/>
    <property type="match status" value="1"/>
</dbReference>
<dbReference type="CDD" id="cd03112">
    <property type="entry name" value="CobW-like"/>
    <property type="match status" value="1"/>
</dbReference>
<dbReference type="Pfam" id="PF02492">
    <property type="entry name" value="cobW"/>
    <property type="match status" value="1"/>
</dbReference>
<dbReference type="PANTHER" id="PTHR13748">
    <property type="entry name" value="COBW-RELATED"/>
    <property type="match status" value="1"/>
</dbReference>
<dbReference type="InterPro" id="IPR011629">
    <property type="entry name" value="CobW-like_C"/>
</dbReference>
<organism evidence="8 9">
    <name type="scientific">Campylobacter cuniculorum DSM 23162 = LMG 24588</name>
    <dbReference type="NCBI Taxonomy" id="1121267"/>
    <lineage>
        <taxon>Bacteria</taxon>
        <taxon>Pseudomonadati</taxon>
        <taxon>Campylobacterota</taxon>
        <taxon>Epsilonproteobacteria</taxon>
        <taxon>Campylobacterales</taxon>
        <taxon>Campylobacteraceae</taxon>
        <taxon>Campylobacter</taxon>
    </lineage>
</organism>
<reference evidence="8 9" key="1">
    <citation type="submission" date="2017-04" db="EMBL/GenBank/DDBJ databases">
        <title>Complete genome sequence of the Campylobacter cuniculorum type strain LMG24588.</title>
        <authorList>
            <person name="Miller W.G."/>
            <person name="Yee E."/>
            <person name="Revez J."/>
            <person name="Bono J.L."/>
            <person name="Rossi M."/>
        </authorList>
    </citation>
    <scope>NUCLEOTIDE SEQUENCE [LARGE SCALE GENOMIC DNA]</scope>
    <source>
        <strain evidence="8 9">LMG 24588</strain>
    </source>
</reference>
<sequence length="320" mass="35937">MAKIPIHIITGFLGSGKTTFLAQLLQKQNHKNIALIVNELGQISLDDSIINASYIQEKTLILNAGCMCCNKRSDLVDKLRELLNVYEKKNEILERIIIETTGLANPAPIVFTLLSDTFLCNHFNLVNIITCIDALNGISHIDENEEAYNQILSSDCILITKTDLNPHIAPLKEKINSIHQGIDIFEKENFNFSMLSGIKHQSENFQNSKLEQNLHNQNIQSLSLSFDEALDWSVFSIWLSMLLHQYGSQILRVKGLLDIGEDFLVNINGVGHLIYPPSHIKKTKQQNSSHLVFIAKNLDLQKVLASLQGFLNPNSNVILA</sequence>
<gene>
    <name evidence="8" type="ORF">CCUN_1445</name>
</gene>
<evidence type="ECO:0000259" key="7">
    <source>
        <dbReference type="SMART" id="SM00833"/>
    </source>
</evidence>
<evidence type="ECO:0000313" key="8">
    <source>
        <dbReference type="EMBL" id="ARJ57032.1"/>
    </source>
</evidence>
<dbReference type="EMBL" id="CP020867">
    <property type="protein sequence ID" value="ARJ57032.1"/>
    <property type="molecule type" value="Genomic_DNA"/>
</dbReference>
<dbReference type="AlphaFoldDB" id="A0A1W6BYA5"/>
<evidence type="ECO:0000256" key="1">
    <source>
        <dbReference type="ARBA" id="ARBA00022741"/>
    </source>
</evidence>
<dbReference type="SUPFAM" id="SSF52540">
    <property type="entry name" value="P-loop containing nucleoside triphosphate hydrolases"/>
    <property type="match status" value="1"/>
</dbReference>